<gene>
    <name evidence="1" type="ORF">GCM10023116_41540</name>
</gene>
<protein>
    <submittedName>
        <fullName evidence="1">Uncharacterized protein</fullName>
    </submittedName>
</protein>
<proteinExistence type="predicted"/>
<organism evidence="1 2">
    <name type="scientific">Kistimonas scapharcae</name>
    <dbReference type="NCBI Taxonomy" id="1036133"/>
    <lineage>
        <taxon>Bacteria</taxon>
        <taxon>Pseudomonadati</taxon>
        <taxon>Pseudomonadota</taxon>
        <taxon>Gammaproteobacteria</taxon>
        <taxon>Oceanospirillales</taxon>
        <taxon>Endozoicomonadaceae</taxon>
        <taxon>Kistimonas</taxon>
    </lineage>
</organism>
<dbReference type="EMBL" id="BAABFL010000464">
    <property type="protein sequence ID" value="GAA4651870.1"/>
    <property type="molecule type" value="Genomic_DNA"/>
</dbReference>
<dbReference type="Proteomes" id="UP001500604">
    <property type="component" value="Unassembled WGS sequence"/>
</dbReference>
<sequence>MDKEYRQAICGPTSEMVRFIKENNIDIAIERLEELDGKVKSVRHSLHPEFLVESKTVREQLKAWFRESDEPGKKVIH</sequence>
<evidence type="ECO:0000313" key="1">
    <source>
        <dbReference type="EMBL" id="GAA4651870.1"/>
    </source>
</evidence>
<accession>A0ABP8V780</accession>
<evidence type="ECO:0000313" key="2">
    <source>
        <dbReference type="Proteomes" id="UP001500604"/>
    </source>
</evidence>
<comment type="caution">
    <text evidence="1">The sequence shown here is derived from an EMBL/GenBank/DDBJ whole genome shotgun (WGS) entry which is preliminary data.</text>
</comment>
<name>A0ABP8V780_9GAMM</name>
<reference evidence="2" key="1">
    <citation type="journal article" date="2019" name="Int. J. Syst. Evol. Microbiol.">
        <title>The Global Catalogue of Microorganisms (GCM) 10K type strain sequencing project: providing services to taxonomists for standard genome sequencing and annotation.</title>
        <authorList>
            <consortium name="The Broad Institute Genomics Platform"/>
            <consortium name="The Broad Institute Genome Sequencing Center for Infectious Disease"/>
            <person name="Wu L."/>
            <person name="Ma J."/>
        </authorList>
    </citation>
    <scope>NUCLEOTIDE SEQUENCE [LARGE SCALE GENOMIC DNA]</scope>
    <source>
        <strain evidence="2">JCM 17805</strain>
    </source>
</reference>
<keyword evidence="2" id="KW-1185">Reference proteome</keyword>